<protein>
    <submittedName>
        <fullName evidence="2">Uncharacterized protein</fullName>
    </submittedName>
</protein>
<feature type="region of interest" description="Disordered" evidence="1">
    <location>
        <begin position="62"/>
        <end position="128"/>
    </location>
</feature>
<evidence type="ECO:0000256" key="1">
    <source>
        <dbReference type="SAM" id="MobiDB-lite"/>
    </source>
</evidence>
<sequence>MATKRPATSSPIGIDSPPQTPDLVPPENTVFASTSAFASLPPLIGRSGQVLYESNYKKQQRLLRLQARSAPANLSGNTKRQKTNNTGTTGTVGRRLLVKSESGNPFLDQQPVESPGPSGSDSEDQPPAHELAADVGELVGPEERGDEPRVRLPQNHRFKRVVLAEVLPGRHPKKPIPATPKRRARTEVSAPKSVKILVVQMDANGGACLITLLRQPCEMLEGAHILAQATDSAL</sequence>
<feature type="compositionally biased region" description="Low complexity" evidence="1">
    <location>
        <begin position="83"/>
        <end position="95"/>
    </location>
</feature>
<feature type="region of interest" description="Disordered" evidence="1">
    <location>
        <begin position="1"/>
        <end position="28"/>
    </location>
</feature>
<evidence type="ECO:0000313" key="3">
    <source>
        <dbReference type="Proteomes" id="UP000815677"/>
    </source>
</evidence>
<organism evidence="2 3">
    <name type="scientific">Mycena chlorophos</name>
    <name type="common">Agaric fungus</name>
    <name type="synonym">Agaricus chlorophos</name>
    <dbReference type="NCBI Taxonomy" id="658473"/>
    <lineage>
        <taxon>Eukaryota</taxon>
        <taxon>Fungi</taxon>
        <taxon>Dikarya</taxon>
        <taxon>Basidiomycota</taxon>
        <taxon>Agaricomycotina</taxon>
        <taxon>Agaricomycetes</taxon>
        <taxon>Agaricomycetidae</taxon>
        <taxon>Agaricales</taxon>
        <taxon>Marasmiineae</taxon>
        <taxon>Mycenaceae</taxon>
        <taxon>Mycena</taxon>
    </lineage>
</organism>
<feature type="non-terminal residue" evidence="2">
    <location>
        <position position="234"/>
    </location>
</feature>
<evidence type="ECO:0000313" key="2">
    <source>
        <dbReference type="EMBL" id="GAT54942.1"/>
    </source>
</evidence>
<gene>
    <name evidence="2" type="ORF">MCHLO_11760</name>
</gene>
<name>A0ABQ0LVD3_MYCCL</name>
<accession>A0ABQ0LVD3</accession>
<dbReference type="Proteomes" id="UP000815677">
    <property type="component" value="Unassembled WGS sequence"/>
</dbReference>
<keyword evidence="3" id="KW-1185">Reference proteome</keyword>
<dbReference type="EMBL" id="DF848815">
    <property type="protein sequence ID" value="GAT54942.1"/>
    <property type="molecule type" value="Genomic_DNA"/>
</dbReference>
<reference evidence="2" key="1">
    <citation type="submission" date="2014-09" db="EMBL/GenBank/DDBJ databases">
        <title>Genome sequence of the luminous mushroom Mycena chlorophos for searching fungal bioluminescence genes.</title>
        <authorList>
            <person name="Tanaka Y."/>
            <person name="Kasuga D."/>
            <person name="Oba Y."/>
            <person name="Hase S."/>
            <person name="Sato K."/>
            <person name="Oba Y."/>
            <person name="Sakakibara Y."/>
        </authorList>
    </citation>
    <scope>NUCLEOTIDE SEQUENCE</scope>
</reference>
<feature type="compositionally biased region" description="Polar residues" evidence="1">
    <location>
        <begin position="1"/>
        <end position="11"/>
    </location>
</feature>
<proteinExistence type="predicted"/>